<feature type="binding site" evidence="13">
    <location>
        <position position="438"/>
    </location>
    <ligand>
        <name>substrate</name>
    </ligand>
</feature>
<dbReference type="Pfam" id="PF00731">
    <property type="entry name" value="AIRC"/>
    <property type="match status" value="1"/>
</dbReference>
<dbReference type="SUPFAM" id="SSF56059">
    <property type="entry name" value="Glutathione synthetase ATP-binding domain-like"/>
    <property type="match status" value="1"/>
</dbReference>
<dbReference type="SMART" id="SM01209">
    <property type="entry name" value="GARS_A"/>
    <property type="match status" value="1"/>
</dbReference>
<dbReference type="FunFam" id="3.40.50.20:FF:000006">
    <property type="entry name" value="Phosphoribosylamine--glycine ligase, chloroplastic"/>
    <property type="match status" value="1"/>
</dbReference>
<dbReference type="InterPro" id="IPR020562">
    <property type="entry name" value="PRibGlycinamide_synth_N"/>
</dbReference>
<name>A0A6G7PVJ8_9BACT</name>
<dbReference type="NCBIfam" id="TIGR01162">
    <property type="entry name" value="purE"/>
    <property type="match status" value="1"/>
</dbReference>
<dbReference type="InterPro" id="IPR011761">
    <property type="entry name" value="ATP-grasp"/>
</dbReference>
<dbReference type="SMART" id="SM01001">
    <property type="entry name" value="AIRC"/>
    <property type="match status" value="1"/>
</dbReference>
<dbReference type="AlphaFoldDB" id="A0A6G7PVJ8"/>
<reference evidence="14 15" key="1">
    <citation type="submission" date="2020-02" db="EMBL/GenBank/DDBJ databases">
        <title>Genome analysis of Thermosulfuriphilus ammonigenes ST65T, an anaerobic thermophilic chemolithoautotrophic bacterium isolated from a deep-sea hydrothermal vent.</title>
        <authorList>
            <person name="Slobodkina G."/>
            <person name="Allioux M."/>
            <person name="Merkel A."/>
            <person name="Alain K."/>
            <person name="Jebbar M."/>
            <person name="Slobodkin A."/>
        </authorList>
    </citation>
    <scope>NUCLEOTIDE SEQUENCE [LARGE SCALE GENOMIC DNA]</scope>
    <source>
        <strain evidence="14 15">ST65</strain>
    </source>
</reference>
<protein>
    <recommendedName>
        <fullName evidence="12 13">Multifunctional fusion protein</fullName>
    </recommendedName>
    <domain>
        <recommendedName>
            <fullName evidence="12">Phosphoribosylamine--glycine ligase</fullName>
            <ecNumber evidence="12">6.3.4.13</ecNumber>
        </recommendedName>
        <alternativeName>
            <fullName evidence="12">GARS</fullName>
        </alternativeName>
        <alternativeName>
            <fullName evidence="12">Glycinamide ribonucleotide synthetase</fullName>
        </alternativeName>
        <alternativeName>
            <fullName evidence="12">Phosphoribosylglycinamide synthetase</fullName>
        </alternativeName>
    </domain>
    <domain>
        <recommendedName>
            <fullName evidence="13">N5-carboxyaminoimidazole ribonucleotide mutase</fullName>
            <shortName evidence="13">N5-CAIR mutase</shortName>
            <ecNumber evidence="13">5.4.99.18</ecNumber>
        </recommendedName>
        <alternativeName>
            <fullName evidence="13">5-(carboxyamino)imidazole ribonucleotide mutase</fullName>
        </alternativeName>
    </domain>
</protein>
<dbReference type="PANTHER" id="PTHR43472">
    <property type="entry name" value="PHOSPHORIBOSYLAMINE--GLYCINE LIGASE"/>
    <property type="match status" value="1"/>
</dbReference>
<dbReference type="GO" id="GO:0004637">
    <property type="term" value="F:phosphoribosylamine-glycine ligase activity"/>
    <property type="evidence" value="ECO:0007669"/>
    <property type="project" value="UniProtKB-UniRule"/>
</dbReference>
<dbReference type="NCBIfam" id="TIGR00877">
    <property type="entry name" value="purD"/>
    <property type="match status" value="1"/>
</dbReference>
<evidence type="ECO:0000256" key="6">
    <source>
        <dbReference type="ARBA" id="ARBA00022741"/>
    </source>
</evidence>
<dbReference type="Pfam" id="PF01071">
    <property type="entry name" value="GARS_A"/>
    <property type="match status" value="1"/>
</dbReference>
<dbReference type="InterPro" id="IPR037123">
    <property type="entry name" value="PRibGlycinamide_synth_C_sf"/>
</dbReference>
<organism evidence="14 15">
    <name type="scientific">Thermosulfuriphilus ammonigenes</name>
    <dbReference type="NCBI Taxonomy" id="1936021"/>
    <lineage>
        <taxon>Bacteria</taxon>
        <taxon>Pseudomonadati</taxon>
        <taxon>Thermodesulfobacteriota</taxon>
        <taxon>Thermodesulfobacteria</taxon>
        <taxon>Thermodesulfobacteriales</taxon>
        <taxon>Thermodesulfobacteriaceae</taxon>
        <taxon>Thermosulfuriphilus</taxon>
    </lineage>
</organism>
<dbReference type="EC" id="5.4.99.18" evidence="13"/>
<dbReference type="SUPFAM" id="SSF51246">
    <property type="entry name" value="Rudiment single hybrid motif"/>
    <property type="match status" value="1"/>
</dbReference>
<dbReference type="HAMAP" id="MF_00138">
    <property type="entry name" value="GARS"/>
    <property type="match status" value="1"/>
</dbReference>
<evidence type="ECO:0000256" key="10">
    <source>
        <dbReference type="ARBA" id="ARBA00023211"/>
    </source>
</evidence>
<dbReference type="Gene3D" id="3.90.600.10">
    <property type="entry name" value="Phosphoribosylglycinamide synthetase, C-terminal domain"/>
    <property type="match status" value="1"/>
</dbReference>
<dbReference type="Gene3D" id="3.40.50.20">
    <property type="match status" value="1"/>
</dbReference>
<dbReference type="EC" id="6.3.4.13" evidence="12"/>
<comment type="similarity">
    <text evidence="13">Belongs to the AIR carboxylase family. Class I subfamily.</text>
</comment>
<dbReference type="RefSeq" id="WP_166031760.1">
    <property type="nucleotide sequence ID" value="NZ_CP048877.1"/>
</dbReference>
<dbReference type="InterPro" id="IPR011054">
    <property type="entry name" value="Rudment_hybrid_motif"/>
</dbReference>
<evidence type="ECO:0000256" key="11">
    <source>
        <dbReference type="ARBA" id="ARBA00038345"/>
    </source>
</evidence>
<evidence type="ECO:0000256" key="7">
    <source>
        <dbReference type="ARBA" id="ARBA00022755"/>
    </source>
</evidence>
<dbReference type="GO" id="GO:0005524">
    <property type="term" value="F:ATP binding"/>
    <property type="evidence" value="ECO:0007669"/>
    <property type="project" value="UniProtKB-UniRule"/>
</dbReference>
<keyword evidence="4 12" id="KW-0436">Ligase</keyword>
<evidence type="ECO:0000313" key="14">
    <source>
        <dbReference type="EMBL" id="QIJ71541.1"/>
    </source>
</evidence>
<dbReference type="FunFam" id="3.90.600.10:FF:000001">
    <property type="entry name" value="Trifunctional purine biosynthetic protein adenosine-3"/>
    <property type="match status" value="1"/>
</dbReference>
<gene>
    <name evidence="12 14" type="primary">purD</name>
    <name evidence="13" type="synonym">purE</name>
    <name evidence="14" type="ORF">G4V39_04270</name>
</gene>
<proteinExistence type="inferred from homology"/>
<dbReference type="Gene3D" id="3.40.50.1970">
    <property type="match status" value="1"/>
</dbReference>
<dbReference type="FunFam" id="3.30.470.20:FF:000031">
    <property type="entry name" value="Phosphoribosylamine--glycine ligase"/>
    <property type="match status" value="1"/>
</dbReference>
<dbReference type="SUPFAM" id="SSF52440">
    <property type="entry name" value="PreATP-grasp domain"/>
    <property type="match status" value="1"/>
</dbReference>
<evidence type="ECO:0000256" key="1">
    <source>
        <dbReference type="ARBA" id="ARBA00001936"/>
    </source>
</evidence>
<comment type="cofactor">
    <cofactor evidence="1">
        <name>Mn(2+)</name>
        <dbReference type="ChEBI" id="CHEBI:29035"/>
    </cofactor>
</comment>
<dbReference type="Pfam" id="PF02844">
    <property type="entry name" value="GARS_N"/>
    <property type="match status" value="1"/>
</dbReference>
<keyword evidence="10" id="KW-0464">Manganese</keyword>
<comment type="pathway">
    <text evidence="3 12">Purine metabolism; IMP biosynthesis via de novo pathway; N(1)-(5-phospho-D-ribosyl)glycinamide from 5-phospho-alpha-D-ribose 1-diphosphate: step 2/2.</text>
</comment>
<dbReference type="Pfam" id="PF02843">
    <property type="entry name" value="GARS_C"/>
    <property type="match status" value="1"/>
</dbReference>
<evidence type="ECO:0000256" key="5">
    <source>
        <dbReference type="ARBA" id="ARBA00022723"/>
    </source>
</evidence>
<dbReference type="InterPro" id="IPR020560">
    <property type="entry name" value="PRibGlycinamide_synth_C-dom"/>
</dbReference>
<dbReference type="InterPro" id="IPR000031">
    <property type="entry name" value="PurE_dom"/>
</dbReference>
<evidence type="ECO:0000256" key="13">
    <source>
        <dbReference type="HAMAP-Rule" id="MF_01929"/>
    </source>
</evidence>
<dbReference type="GO" id="GO:0034023">
    <property type="term" value="F:5-(carboxyamino)imidazole ribonucleotide mutase activity"/>
    <property type="evidence" value="ECO:0007669"/>
    <property type="project" value="UniProtKB-UniRule"/>
</dbReference>
<dbReference type="Gene3D" id="3.30.1490.20">
    <property type="entry name" value="ATP-grasp fold, A domain"/>
    <property type="match status" value="1"/>
</dbReference>
<keyword evidence="8" id="KW-0067">ATP-binding</keyword>
<dbReference type="UniPathway" id="UPA00074">
    <property type="reaction ID" value="UER00125"/>
</dbReference>
<dbReference type="GO" id="GO:0046872">
    <property type="term" value="F:metal ion binding"/>
    <property type="evidence" value="ECO:0007669"/>
    <property type="project" value="UniProtKB-KW"/>
</dbReference>
<comment type="cofactor">
    <cofactor evidence="2">
        <name>Mg(2+)</name>
        <dbReference type="ChEBI" id="CHEBI:18420"/>
    </cofactor>
</comment>
<dbReference type="Gene3D" id="3.30.470.20">
    <property type="entry name" value="ATP-grasp fold, B domain"/>
    <property type="match status" value="1"/>
</dbReference>
<keyword evidence="9" id="KW-0460">Magnesium</keyword>
<comment type="catalytic activity">
    <reaction evidence="12">
        <text>5-phospho-beta-D-ribosylamine + glycine + ATP = N(1)-(5-phospho-beta-D-ribosyl)glycinamide + ADP + phosphate + H(+)</text>
        <dbReference type="Rhea" id="RHEA:17453"/>
        <dbReference type="ChEBI" id="CHEBI:15378"/>
        <dbReference type="ChEBI" id="CHEBI:30616"/>
        <dbReference type="ChEBI" id="CHEBI:43474"/>
        <dbReference type="ChEBI" id="CHEBI:57305"/>
        <dbReference type="ChEBI" id="CHEBI:58681"/>
        <dbReference type="ChEBI" id="CHEBI:143788"/>
        <dbReference type="ChEBI" id="CHEBI:456216"/>
        <dbReference type="EC" id="6.3.4.13"/>
    </reaction>
</comment>
<dbReference type="PANTHER" id="PTHR43472:SF1">
    <property type="entry name" value="PHOSPHORIBOSYLAMINE--GLYCINE LIGASE, CHLOROPLASTIC"/>
    <property type="match status" value="1"/>
</dbReference>
<dbReference type="InterPro" id="IPR033747">
    <property type="entry name" value="PurE_ClassI"/>
</dbReference>
<keyword evidence="15" id="KW-1185">Reference proteome</keyword>
<dbReference type="SMART" id="SM01210">
    <property type="entry name" value="GARS_C"/>
    <property type="match status" value="1"/>
</dbReference>
<evidence type="ECO:0000313" key="15">
    <source>
        <dbReference type="Proteomes" id="UP000502179"/>
    </source>
</evidence>
<comment type="pathway">
    <text evidence="13">Purine metabolism; IMP biosynthesis via de novo pathway; 5-amino-1-(5-phospho-D-ribosyl)imidazole-4-carboxylate from 5-amino-1-(5-phospho-D-ribosyl)imidazole (N5-CAIR route): step 2/2.</text>
</comment>
<dbReference type="EMBL" id="CP048877">
    <property type="protein sequence ID" value="QIJ71541.1"/>
    <property type="molecule type" value="Genomic_DNA"/>
</dbReference>
<dbReference type="InterPro" id="IPR016185">
    <property type="entry name" value="PreATP-grasp_dom_sf"/>
</dbReference>
<evidence type="ECO:0000256" key="9">
    <source>
        <dbReference type="ARBA" id="ARBA00022842"/>
    </source>
</evidence>
<evidence type="ECO:0000256" key="2">
    <source>
        <dbReference type="ARBA" id="ARBA00001946"/>
    </source>
</evidence>
<dbReference type="PROSITE" id="PS50975">
    <property type="entry name" value="ATP_GRASP"/>
    <property type="match status" value="1"/>
</dbReference>
<dbReference type="Proteomes" id="UP000502179">
    <property type="component" value="Chromosome"/>
</dbReference>
<dbReference type="HAMAP" id="MF_01929">
    <property type="entry name" value="PurE_classI"/>
    <property type="match status" value="1"/>
</dbReference>
<feature type="binding site" evidence="13">
    <location>
        <position position="465"/>
    </location>
    <ligand>
        <name>substrate</name>
    </ligand>
</feature>
<dbReference type="FunFam" id="3.30.1490.20:FF:000006">
    <property type="entry name" value="phosphoribosylamine--glycine ligase, chloroplastic-like"/>
    <property type="match status" value="1"/>
</dbReference>
<comment type="similarity">
    <text evidence="11 12">Belongs to the GARS family.</text>
</comment>
<dbReference type="InterPro" id="IPR000115">
    <property type="entry name" value="PRibGlycinamide_synth"/>
</dbReference>
<evidence type="ECO:0000256" key="3">
    <source>
        <dbReference type="ARBA" id="ARBA00005174"/>
    </source>
</evidence>
<comment type="catalytic activity">
    <reaction evidence="13">
        <text>5-carboxyamino-1-(5-phospho-D-ribosyl)imidazole + H(+) = 5-amino-1-(5-phospho-D-ribosyl)imidazole-4-carboxylate</text>
        <dbReference type="Rhea" id="RHEA:13193"/>
        <dbReference type="ChEBI" id="CHEBI:15378"/>
        <dbReference type="ChEBI" id="CHEBI:58730"/>
        <dbReference type="ChEBI" id="CHEBI:77657"/>
        <dbReference type="EC" id="5.4.99.18"/>
    </reaction>
</comment>
<dbReference type="InterPro" id="IPR020561">
    <property type="entry name" value="PRibGlycinamid_synth_ATP-grasp"/>
</dbReference>
<dbReference type="InterPro" id="IPR013815">
    <property type="entry name" value="ATP_grasp_subdomain_1"/>
</dbReference>
<dbReference type="GO" id="GO:0006189">
    <property type="term" value="P:'de novo' IMP biosynthetic process"/>
    <property type="evidence" value="ECO:0007669"/>
    <property type="project" value="UniProtKB-UniRule"/>
</dbReference>
<dbReference type="InterPro" id="IPR020559">
    <property type="entry name" value="PRibGlycinamide_synth_CS"/>
</dbReference>
<evidence type="ECO:0000256" key="12">
    <source>
        <dbReference type="HAMAP-Rule" id="MF_00138"/>
    </source>
</evidence>
<dbReference type="SUPFAM" id="SSF52255">
    <property type="entry name" value="N5-CAIR mutase (phosphoribosylaminoimidazole carboxylase, PurE)"/>
    <property type="match status" value="1"/>
</dbReference>
<keyword evidence="7 12" id="KW-0658">Purine biosynthesis</keyword>
<dbReference type="GO" id="GO:0009113">
    <property type="term" value="P:purine nucleobase biosynthetic process"/>
    <property type="evidence" value="ECO:0007669"/>
    <property type="project" value="InterPro"/>
</dbReference>
<accession>A0A6G7PVJ8</accession>
<sequence>MKVLVVGSGGREHALVWKLAQSPLVKKVFCAPGNAGIAKEAECLPVKATDISGLVSLAKRRRIDLTVVGPEQPLSEGIVDAFRKAGLPIFGPSKQAAQIEASKVFAKELMKKHGIPTAEFVVFDDLQKAHAYLEEKGAPIVVKAEGLAAGKGVIVCRSLKEAHQAVDLIMKEKVFGDAGRRIVIEECLEGEEASFMVITDGQTIYPLPSSQDHKPLLDGDQGPNTGGMGAYSPAPVVDEAMERRIMEEIMRPAVQAMAEEGIPYQGVLYAGLMITPQGPKVLEFNCRFGDPECQPLMMRLKGDLAEAMVAAMEGRLKDVSLSWDERPAVCVVMASQGYPGKYETGKVIKGLTAAERMKDVKVFHAGTARKGRQFVTAGGRVLGVTALGEDIAEAISRAYRAVEKISWDGCYFRRDIGFRALKRLSPPRVGIVLGSKSDLPVIEGAQKTLEELGISYEVVIASAHRTPERVREYAIEASRRGLKVIIAVAGLAAHLPGVLASQTELPVIGVPVAAALGGLDALLSIVQMPKGIPVATMAIGKAGAINAAVMAAKILALGDPQVAERLRRYRAKLAEA</sequence>
<keyword evidence="6" id="KW-0547">Nucleotide-binding</keyword>
<dbReference type="PROSITE" id="PS00184">
    <property type="entry name" value="GARS"/>
    <property type="match status" value="1"/>
</dbReference>
<keyword evidence="5" id="KW-0479">Metal-binding</keyword>
<dbReference type="KEGG" id="tav:G4V39_04270"/>
<keyword evidence="13" id="KW-0413">Isomerase</keyword>
<feature type="binding site" evidence="13">
    <location>
        <position position="435"/>
    </location>
    <ligand>
        <name>substrate</name>
    </ligand>
</feature>
<comment type="function">
    <text evidence="13">Catalyzes the conversion of N5-carboxyaminoimidazole ribonucleotide (N5-CAIR) to 4-carboxy-5-aminoimidazole ribonucleotide (CAIR).</text>
</comment>
<evidence type="ECO:0000256" key="4">
    <source>
        <dbReference type="ARBA" id="ARBA00022598"/>
    </source>
</evidence>
<evidence type="ECO:0000256" key="8">
    <source>
        <dbReference type="ARBA" id="ARBA00022840"/>
    </source>
</evidence>